<dbReference type="GO" id="GO:0016977">
    <property type="term" value="F:chitosanase activity"/>
    <property type="evidence" value="ECO:0007669"/>
    <property type="project" value="InterPro"/>
</dbReference>
<accession>A0A6P0UKW5</accession>
<comment type="caution">
    <text evidence="1">The sequence shown here is derived from an EMBL/GenBank/DDBJ whole genome shotgun (WGS) entry which is preliminary data.</text>
</comment>
<sequence>MKMKSKIIRIINVFETGTPDGEYDSIAVYKDGPVIKGEKIYQITYGRSQTTEFGNLRRLIELYIERNGIYADEFKTYVKRIGKTPSLRHDPDFKELLKRAARHDDIMRTTQDEFFDIYYFQPAYIWFNGHEFETSLSLLVIYDSFIHSGGILDFLRKRFPERPPVNGGDEKKWISQYVQTRHDWLRTHRIKALQKTIYRTRTFLEQIENNNWDLSQTVNTNGVAVP</sequence>
<name>A0A6P0UKW5_9FLAO</name>
<reference evidence="1 2" key="1">
    <citation type="submission" date="2020-01" db="EMBL/GenBank/DDBJ databases">
        <title>Leptobacterium flavescens.</title>
        <authorList>
            <person name="Wang G."/>
        </authorList>
    </citation>
    <scope>NUCLEOTIDE SEQUENCE [LARGE SCALE GENOMIC DNA]</scope>
    <source>
        <strain evidence="1 2">KCTC 22160</strain>
    </source>
</reference>
<dbReference type="SUPFAM" id="SSF53955">
    <property type="entry name" value="Lysozyme-like"/>
    <property type="match status" value="1"/>
</dbReference>
<dbReference type="Pfam" id="PF01374">
    <property type="entry name" value="Glyco_hydro_46"/>
    <property type="match status" value="1"/>
</dbReference>
<proteinExistence type="predicted"/>
<evidence type="ECO:0000313" key="1">
    <source>
        <dbReference type="EMBL" id="NER13060.1"/>
    </source>
</evidence>
<evidence type="ECO:0000313" key="2">
    <source>
        <dbReference type="Proteomes" id="UP000468581"/>
    </source>
</evidence>
<dbReference type="Gene3D" id="1.20.141.10">
    <property type="entry name" value="Chitosanase, subunit A, domain 1"/>
    <property type="match status" value="1"/>
</dbReference>
<dbReference type="GO" id="GO:0005975">
    <property type="term" value="P:carbohydrate metabolic process"/>
    <property type="evidence" value="ECO:0007669"/>
    <property type="project" value="InterPro"/>
</dbReference>
<dbReference type="AlphaFoldDB" id="A0A6P0UKW5"/>
<dbReference type="InterPro" id="IPR000400">
    <property type="entry name" value="Glyco_hydro_46"/>
</dbReference>
<organism evidence="1 2">
    <name type="scientific">Leptobacterium flavescens</name>
    <dbReference type="NCBI Taxonomy" id="472055"/>
    <lineage>
        <taxon>Bacteria</taxon>
        <taxon>Pseudomonadati</taxon>
        <taxon>Bacteroidota</taxon>
        <taxon>Flavobacteriia</taxon>
        <taxon>Flavobacteriales</taxon>
        <taxon>Flavobacteriaceae</taxon>
        <taxon>Leptobacterium</taxon>
    </lineage>
</organism>
<dbReference type="EMBL" id="JAABOO010000001">
    <property type="protein sequence ID" value="NER13060.1"/>
    <property type="molecule type" value="Genomic_DNA"/>
</dbReference>
<keyword evidence="2" id="KW-1185">Reference proteome</keyword>
<dbReference type="GO" id="GO:0005576">
    <property type="term" value="C:extracellular region"/>
    <property type="evidence" value="ECO:0007669"/>
    <property type="project" value="InterPro"/>
</dbReference>
<dbReference type="InterPro" id="IPR023346">
    <property type="entry name" value="Lysozyme-like_dom_sf"/>
</dbReference>
<dbReference type="Proteomes" id="UP000468581">
    <property type="component" value="Unassembled WGS sequence"/>
</dbReference>
<protein>
    <submittedName>
        <fullName evidence="1">Peptidoglycan-binding protein</fullName>
    </submittedName>
</protein>
<gene>
    <name evidence="1" type="ORF">GWK08_06395</name>
</gene>